<dbReference type="Pfam" id="PF04345">
    <property type="entry name" value="Chor_lyase"/>
    <property type="match status" value="1"/>
</dbReference>
<dbReference type="Gene3D" id="3.40.1410.10">
    <property type="entry name" value="Chorismate lyase-like"/>
    <property type="match status" value="1"/>
</dbReference>
<reference evidence="5 6" key="1">
    <citation type="submission" date="2023-08" db="EMBL/GenBank/DDBJ databases">
        <authorList>
            <person name="Joshi A."/>
            <person name="Thite S."/>
        </authorList>
    </citation>
    <scope>NUCLEOTIDE SEQUENCE [LARGE SCALE GENOMIC DNA]</scope>
    <source>
        <strain evidence="5 6">AC40</strain>
    </source>
</reference>
<feature type="binding site" evidence="4">
    <location>
        <position position="167"/>
    </location>
    <ligand>
        <name>substrate</name>
    </ligand>
</feature>
<dbReference type="PANTHER" id="PTHR38683:SF1">
    <property type="entry name" value="CHORISMATE PYRUVATE-LYASE"/>
    <property type="match status" value="1"/>
</dbReference>
<dbReference type="HAMAP" id="MF_01632">
    <property type="entry name" value="UbiC"/>
    <property type="match status" value="1"/>
</dbReference>
<keyword evidence="3 4" id="KW-0456">Lyase</keyword>
<accession>A0ABT9GZ18</accession>
<sequence length="176" mass="20044">MPIQTADYLLQAHWQAPAQLHLAPNLSSWLLETDSLTARLKSKSSLFQVQLLSEAEYALPSRLQRELADAKRAVLREVILRCDQQAMIYAQSWLPLTTLQAIAPLAVLGEQPLGEFIFRHPALQRGPIELARLDSRRLGLHHECPQADIWARRSIFVLDQHPLQVVEAFLPQVYQL</sequence>
<dbReference type="InterPro" id="IPR007440">
    <property type="entry name" value="Chorismate--pyruvate_lyase"/>
</dbReference>
<evidence type="ECO:0000256" key="1">
    <source>
        <dbReference type="ARBA" id="ARBA00022490"/>
    </source>
</evidence>
<dbReference type="InterPro" id="IPR028978">
    <property type="entry name" value="Chorismate_lyase_/UTRA_dom_sf"/>
</dbReference>
<evidence type="ECO:0000256" key="3">
    <source>
        <dbReference type="ARBA" id="ARBA00023239"/>
    </source>
</evidence>
<keyword evidence="1 4" id="KW-0963">Cytoplasm</keyword>
<feature type="binding site" evidence="4">
    <location>
        <position position="113"/>
    </location>
    <ligand>
        <name>substrate</name>
    </ligand>
</feature>
<gene>
    <name evidence="4" type="primary">ubiC</name>
    <name evidence="5" type="ORF">Q3O60_08830</name>
</gene>
<dbReference type="RefSeq" id="WP_305893555.1">
    <property type="nucleotide sequence ID" value="NZ_JAUZVZ010000010.1"/>
</dbReference>
<evidence type="ECO:0000313" key="6">
    <source>
        <dbReference type="Proteomes" id="UP001231616"/>
    </source>
</evidence>
<keyword evidence="6" id="KW-1185">Reference proteome</keyword>
<organism evidence="5 6">
    <name type="scientific">Alkalimonas collagenimarina</name>
    <dbReference type="NCBI Taxonomy" id="400390"/>
    <lineage>
        <taxon>Bacteria</taxon>
        <taxon>Pseudomonadati</taxon>
        <taxon>Pseudomonadota</taxon>
        <taxon>Gammaproteobacteria</taxon>
        <taxon>Alkalimonas</taxon>
    </lineage>
</organism>
<feature type="binding site" evidence="4">
    <location>
        <position position="76"/>
    </location>
    <ligand>
        <name>substrate</name>
    </ligand>
</feature>
<dbReference type="PANTHER" id="PTHR38683">
    <property type="entry name" value="CHORISMATE PYRUVATE-LYASE"/>
    <property type="match status" value="1"/>
</dbReference>
<evidence type="ECO:0000256" key="4">
    <source>
        <dbReference type="HAMAP-Rule" id="MF_01632"/>
    </source>
</evidence>
<protein>
    <recommendedName>
        <fullName evidence="4">Probable chorismate pyruvate-lyase</fullName>
        <shortName evidence="4">CL</shortName>
        <shortName evidence="4">CPL</shortName>
        <ecNumber evidence="4">4.1.3.40</ecNumber>
    </recommendedName>
</protein>
<dbReference type="EC" id="4.1.3.40" evidence="4"/>
<dbReference type="EMBL" id="JAUZVZ010000010">
    <property type="protein sequence ID" value="MDP4536291.1"/>
    <property type="molecule type" value="Genomic_DNA"/>
</dbReference>
<comment type="pathway">
    <text evidence="4">Cofactor biosynthesis; ubiquinone biosynthesis.</text>
</comment>
<dbReference type="GO" id="GO:0008813">
    <property type="term" value="F:chorismate lyase activity"/>
    <property type="evidence" value="ECO:0007669"/>
    <property type="project" value="UniProtKB-EC"/>
</dbReference>
<name>A0ABT9GZ18_9GAMM</name>
<comment type="subcellular location">
    <subcellularLocation>
        <location evidence="4">Cytoplasm</location>
    </subcellularLocation>
</comment>
<comment type="function">
    <text evidence="4">Removes the pyruvyl group from chorismate, with concomitant aromatization of the ring, to provide 4-hydroxybenzoate (4HB) for the ubiquinone pathway.</text>
</comment>
<dbReference type="SUPFAM" id="SSF64288">
    <property type="entry name" value="Chorismate lyase-like"/>
    <property type="match status" value="1"/>
</dbReference>
<proteinExistence type="inferred from homology"/>
<comment type="caution">
    <text evidence="5">The sequence shown here is derived from an EMBL/GenBank/DDBJ whole genome shotgun (WGS) entry which is preliminary data.</text>
</comment>
<comment type="caution">
    <text evidence="4">Lacks conserved residue(s) required for the propagation of feature annotation.</text>
</comment>
<evidence type="ECO:0000256" key="2">
    <source>
        <dbReference type="ARBA" id="ARBA00022688"/>
    </source>
</evidence>
<dbReference type="Proteomes" id="UP001231616">
    <property type="component" value="Unassembled WGS sequence"/>
</dbReference>
<comment type="similarity">
    <text evidence="4">Belongs to the UbiC family.</text>
</comment>
<keyword evidence="4" id="KW-0670">Pyruvate</keyword>
<evidence type="ECO:0000313" key="5">
    <source>
        <dbReference type="EMBL" id="MDP4536291.1"/>
    </source>
</evidence>
<comment type="catalytic activity">
    <reaction evidence="4">
        <text>chorismate = 4-hydroxybenzoate + pyruvate</text>
        <dbReference type="Rhea" id="RHEA:16505"/>
        <dbReference type="ChEBI" id="CHEBI:15361"/>
        <dbReference type="ChEBI" id="CHEBI:17879"/>
        <dbReference type="ChEBI" id="CHEBI:29748"/>
        <dbReference type="EC" id="4.1.3.40"/>
    </reaction>
</comment>
<keyword evidence="2 4" id="KW-0831">Ubiquinone biosynthesis</keyword>